<evidence type="ECO:0000313" key="2">
    <source>
        <dbReference type="Proteomes" id="UP000037931"/>
    </source>
</evidence>
<reference evidence="1 2" key="1">
    <citation type="journal article" date="2015" name="PLoS ONE">
        <title>Rice-Infecting Pseudomonas Genomes Are Highly Accessorized and Harbor Multiple Putative Virulence Mechanisms to Cause Sheath Brown Rot.</title>
        <authorList>
            <person name="Quibod I.L."/>
            <person name="Grande G."/>
            <person name="Oreiro E.G."/>
            <person name="Borja F.N."/>
            <person name="Dossa G.S."/>
            <person name="Mauleon R."/>
            <person name="Cruz C.V."/>
            <person name="Oliva R."/>
        </authorList>
    </citation>
    <scope>NUCLEOTIDE SEQUENCE [LARGE SCALE GENOMIC DNA]</scope>
    <source>
        <strain evidence="1 2">IRRI 6609</strain>
    </source>
</reference>
<dbReference type="AlphaFoldDB" id="A0A0M9GH49"/>
<dbReference type="RefSeq" id="WP_081006019.1">
    <property type="nucleotide sequence ID" value="NZ_JSYZ01000009.1"/>
</dbReference>
<name>A0A0M9GH49_9PSED</name>
<dbReference type="PATRIC" id="fig|50340.43.peg.6250"/>
<organism evidence="1 2">
    <name type="scientific">Pseudomonas asplenii</name>
    <dbReference type="NCBI Taxonomy" id="53407"/>
    <lineage>
        <taxon>Bacteria</taxon>
        <taxon>Pseudomonadati</taxon>
        <taxon>Pseudomonadota</taxon>
        <taxon>Gammaproteobacteria</taxon>
        <taxon>Pseudomonadales</taxon>
        <taxon>Pseudomonadaceae</taxon>
        <taxon>Pseudomonas</taxon>
    </lineage>
</organism>
<protein>
    <submittedName>
        <fullName evidence="1">Uncharacterized protein</fullName>
    </submittedName>
</protein>
<dbReference type="Proteomes" id="UP000037931">
    <property type="component" value="Unassembled WGS sequence"/>
</dbReference>
<keyword evidence="2" id="KW-1185">Reference proteome</keyword>
<dbReference type="EMBL" id="JSYZ01000009">
    <property type="protein sequence ID" value="KPA90794.1"/>
    <property type="molecule type" value="Genomic_DNA"/>
</dbReference>
<comment type="caution">
    <text evidence="1">The sequence shown here is derived from an EMBL/GenBank/DDBJ whole genome shotgun (WGS) entry which is preliminary data.</text>
</comment>
<dbReference type="STRING" id="50340.PF66_02863"/>
<accession>A0A0M9GH49</accession>
<proteinExistence type="predicted"/>
<sequence>MRIEGNPSISAAAADPVSSLEQRLVAAQPPGPGFEDFYRQVLELAGAGGPAIVRFISGYRSSDEGRPDYHTLNEQVKVVGQVLARFKEEGLAGSAQEREMREVMTRLFGASLFISRYMQEVFQPPADDSWENADW</sequence>
<evidence type="ECO:0000313" key="1">
    <source>
        <dbReference type="EMBL" id="KPA90794.1"/>
    </source>
</evidence>
<gene>
    <name evidence="1" type="ORF">PF66_02863</name>
</gene>
<dbReference type="OrthoDB" id="7011466at2"/>